<evidence type="ECO:0000313" key="3">
    <source>
        <dbReference type="Proteomes" id="UP000800035"/>
    </source>
</evidence>
<feature type="compositionally biased region" description="Basic and acidic residues" evidence="1">
    <location>
        <begin position="84"/>
        <end position="115"/>
    </location>
</feature>
<feature type="region of interest" description="Disordered" evidence="1">
    <location>
        <begin position="20"/>
        <end position="65"/>
    </location>
</feature>
<gene>
    <name evidence="2" type="ORF">CC80DRAFT_496592</name>
</gene>
<dbReference type="InterPro" id="IPR019186">
    <property type="entry name" value="Nucleolar_protein_12"/>
</dbReference>
<organism evidence="2 3">
    <name type="scientific">Byssothecium circinans</name>
    <dbReference type="NCBI Taxonomy" id="147558"/>
    <lineage>
        <taxon>Eukaryota</taxon>
        <taxon>Fungi</taxon>
        <taxon>Dikarya</taxon>
        <taxon>Ascomycota</taxon>
        <taxon>Pezizomycotina</taxon>
        <taxon>Dothideomycetes</taxon>
        <taxon>Pleosporomycetidae</taxon>
        <taxon>Pleosporales</taxon>
        <taxon>Massarineae</taxon>
        <taxon>Massarinaceae</taxon>
        <taxon>Byssothecium</taxon>
    </lineage>
</organism>
<dbReference type="EMBL" id="ML977023">
    <property type="protein sequence ID" value="KAF1950671.1"/>
    <property type="molecule type" value="Genomic_DNA"/>
</dbReference>
<dbReference type="Proteomes" id="UP000800035">
    <property type="component" value="Unassembled WGS sequence"/>
</dbReference>
<name>A0A6A5TDI4_9PLEO</name>
<feature type="region of interest" description="Disordered" evidence="1">
    <location>
        <begin position="82"/>
        <end position="155"/>
    </location>
</feature>
<sequence length="155" mass="17826">MRKQRKEDLVKHVEEVNRLVRQANGDLFSSSSSSSSSDAEDNDNNDEWNGIPHVEPEVIDQEDEYIDEDKYTTVTIETVGISKHGFETKGDREGDGGDADGEKKEKKVWTKEKPKTSRPKKKKIKFRYETKAERKAERVKQGVKKKKQKEARMVG</sequence>
<accession>A0A6A5TDI4</accession>
<evidence type="ECO:0000313" key="2">
    <source>
        <dbReference type="EMBL" id="KAF1950671.1"/>
    </source>
</evidence>
<evidence type="ECO:0000256" key="1">
    <source>
        <dbReference type="SAM" id="MobiDB-lite"/>
    </source>
</evidence>
<proteinExistence type="predicted"/>
<keyword evidence="3" id="KW-1185">Reference proteome</keyword>
<feature type="compositionally biased region" description="Basic and acidic residues" evidence="1">
    <location>
        <begin position="126"/>
        <end position="140"/>
    </location>
</feature>
<protein>
    <submittedName>
        <fullName evidence="2">Uncharacterized protein</fullName>
    </submittedName>
</protein>
<dbReference type="OrthoDB" id="551633at2759"/>
<reference evidence="2" key="1">
    <citation type="journal article" date="2020" name="Stud. Mycol.">
        <title>101 Dothideomycetes genomes: a test case for predicting lifestyles and emergence of pathogens.</title>
        <authorList>
            <person name="Haridas S."/>
            <person name="Albert R."/>
            <person name="Binder M."/>
            <person name="Bloem J."/>
            <person name="Labutti K."/>
            <person name="Salamov A."/>
            <person name="Andreopoulos B."/>
            <person name="Baker S."/>
            <person name="Barry K."/>
            <person name="Bills G."/>
            <person name="Bluhm B."/>
            <person name="Cannon C."/>
            <person name="Castanera R."/>
            <person name="Culley D."/>
            <person name="Daum C."/>
            <person name="Ezra D."/>
            <person name="Gonzalez J."/>
            <person name="Henrissat B."/>
            <person name="Kuo A."/>
            <person name="Liang C."/>
            <person name="Lipzen A."/>
            <person name="Lutzoni F."/>
            <person name="Magnuson J."/>
            <person name="Mondo S."/>
            <person name="Nolan M."/>
            <person name="Ohm R."/>
            <person name="Pangilinan J."/>
            <person name="Park H.-J."/>
            <person name="Ramirez L."/>
            <person name="Alfaro M."/>
            <person name="Sun H."/>
            <person name="Tritt A."/>
            <person name="Yoshinaga Y."/>
            <person name="Zwiers L.-H."/>
            <person name="Turgeon B."/>
            <person name="Goodwin S."/>
            <person name="Spatafora J."/>
            <person name="Crous P."/>
            <person name="Grigoriev I."/>
        </authorList>
    </citation>
    <scope>NUCLEOTIDE SEQUENCE</scope>
    <source>
        <strain evidence="2">CBS 675.92</strain>
    </source>
</reference>
<dbReference type="Pfam" id="PF09805">
    <property type="entry name" value="Nop25"/>
    <property type="match status" value="1"/>
</dbReference>
<feature type="compositionally biased region" description="Basic residues" evidence="1">
    <location>
        <begin position="116"/>
        <end position="125"/>
    </location>
</feature>
<dbReference type="AlphaFoldDB" id="A0A6A5TDI4"/>